<feature type="region of interest" description="Disordered" evidence="1">
    <location>
        <begin position="63"/>
        <end position="91"/>
    </location>
</feature>
<proteinExistence type="predicted"/>
<evidence type="ECO:0000256" key="1">
    <source>
        <dbReference type="SAM" id="MobiDB-lite"/>
    </source>
</evidence>
<feature type="compositionally biased region" description="Gly residues" evidence="1">
    <location>
        <begin position="65"/>
        <end position="86"/>
    </location>
</feature>
<keyword evidence="3" id="KW-1185">Reference proteome</keyword>
<comment type="caution">
    <text evidence="2">The sequence shown here is derived from an EMBL/GenBank/DDBJ whole genome shotgun (WGS) entry which is preliminary data.</text>
</comment>
<organism evidence="2 3">
    <name type="scientific">Stephania yunnanensis</name>
    <dbReference type="NCBI Taxonomy" id="152371"/>
    <lineage>
        <taxon>Eukaryota</taxon>
        <taxon>Viridiplantae</taxon>
        <taxon>Streptophyta</taxon>
        <taxon>Embryophyta</taxon>
        <taxon>Tracheophyta</taxon>
        <taxon>Spermatophyta</taxon>
        <taxon>Magnoliopsida</taxon>
        <taxon>Ranunculales</taxon>
        <taxon>Menispermaceae</taxon>
        <taxon>Menispermoideae</taxon>
        <taxon>Cissampelideae</taxon>
        <taxon>Stephania</taxon>
    </lineage>
</organism>
<dbReference type="Proteomes" id="UP001420932">
    <property type="component" value="Unassembled WGS sequence"/>
</dbReference>
<name>A0AAP0KFN7_9MAGN</name>
<feature type="region of interest" description="Disordered" evidence="1">
    <location>
        <begin position="112"/>
        <end position="132"/>
    </location>
</feature>
<dbReference type="AlphaFoldDB" id="A0AAP0KFN7"/>
<feature type="region of interest" description="Disordered" evidence="1">
    <location>
        <begin position="1"/>
        <end position="24"/>
    </location>
</feature>
<dbReference type="EMBL" id="JBBNAF010000004">
    <property type="protein sequence ID" value="KAK9151708.1"/>
    <property type="molecule type" value="Genomic_DNA"/>
</dbReference>
<accession>A0AAP0KFN7</accession>
<evidence type="ECO:0000313" key="2">
    <source>
        <dbReference type="EMBL" id="KAK9151708.1"/>
    </source>
</evidence>
<reference evidence="2 3" key="1">
    <citation type="submission" date="2024-01" db="EMBL/GenBank/DDBJ databases">
        <title>Genome assemblies of Stephania.</title>
        <authorList>
            <person name="Yang L."/>
        </authorList>
    </citation>
    <scope>NUCLEOTIDE SEQUENCE [LARGE SCALE GENOMIC DNA]</scope>
    <source>
        <strain evidence="2">YNDBR</strain>
        <tissue evidence="2">Leaf</tissue>
    </source>
</reference>
<sequence length="211" mass="21938">MIPETQSRRSQRRPAAAEETARIRPAAAARCPMNGITVAEEWRGSGGAPAEQWRAAASLAEKGRGGACRGGPRSGVAGRAGQGRGAQGWSWAHTGSAGRAAAGLAEQRWGAQRRSALGAQRRGTKGAQRRGWLGEQRRSALGELCAQRRCWARRAGAGRAQGCARAGANAAARDLSGGGCGGSPAVVAEGLRRWWRVGSENGFGGEMGLER</sequence>
<evidence type="ECO:0000313" key="3">
    <source>
        <dbReference type="Proteomes" id="UP001420932"/>
    </source>
</evidence>
<protein>
    <submittedName>
        <fullName evidence="2">Uncharacterized protein</fullName>
    </submittedName>
</protein>
<gene>
    <name evidence="2" type="ORF">Syun_010017</name>
</gene>